<feature type="region of interest" description="Disordered" evidence="1">
    <location>
        <begin position="194"/>
        <end position="214"/>
    </location>
</feature>
<proteinExistence type="predicted"/>
<organism evidence="2 3">
    <name type="scientific">Shewanella sairae</name>
    <dbReference type="NCBI Taxonomy" id="190310"/>
    <lineage>
        <taxon>Bacteria</taxon>
        <taxon>Pseudomonadati</taxon>
        <taxon>Pseudomonadota</taxon>
        <taxon>Gammaproteobacteria</taxon>
        <taxon>Alteromonadales</taxon>
        <taxon>Shewanellaceae</taxon>
        <taxon>Shewanella</taxon>
    </lineage>
</organism>
<dbReference type="EMBL" id="BPEY01000012">
    <property type="protein sequence ID" value="GIU42979.1"/>
    <property type="molecule type" value="Genomic_DNA"/>
</dbReference>
<evidence type="ECO:0000256" key="1">
    <source>
        <dbReference type="SAM" id="MobiDB-lite"/>
    </source>
</evidence>
<keyword evidence="3" id="KW-1185">Reference proteome</keyword>
<dbReference type="Pfam" id="PF11140">
    <property type="entry name" value="DUF2913"/>
    <property type="match status" value="1"/>
</dbReference>
<accession>A0ABQ4P631</accession>
<dbReference type="RefSeq" id="WP_220780165.1">
    <property type="nucleotide sequence ID" value="NZ_BPEY01000012.1"/>
</dbReference>
<evidence type="ECO:0008006" key="4">
    <source>
        <dbReference type="Google" id="ProtNLM"/>
    </source>
</evidence>
<sequence length="214" mass="24462">MSDVKYFNLIETIVVDSLLYLYLSVSELKGFVSRAKRNEILVRYIKPKLKDGNCKNAKVELKRLLIIGRSKGGDLEKKLNDIHAHVLKEMGNVTDAQRLFDLLEIMKYQYKIDSRFIIENEVRKPRFIYLLQAHIENCFGDDGEQVAPISLFLESPKANELEGMVNNTGLFIAEVHEINDTMQQVHLLLHPKSRVGESKKKSSPSSNMPNASQD</sequence>
<reference evidence="2" key="1">
    <citation type="submission" date="2021-05" db="EMBL/GenBank/DDBJ databases">
        <title>Molecular characterization for Shewanella algae harboring chromosomal blaOXA-55-like strains isolated from clinical and environment sample.</title>
        <authorList>
            <person name="Ohama Y."/>
            <person name="Aoki K."/>
            <person name="Harada S."/>
            <person name="Moriya K."/>
            <person name="Ishii Y."/>
            <person name="Tateda K."/>
        </authorList>
    </citation>
    <scope>NUCLEOTIDE SEQUENCE</scope>
    <source>
        <strain evidence="2">JCM 11563</strain>
    </source>
</reference>
<comment type="caution">
    <text evidence="2">The sequence shown here is derived from an EMBL/GenBank/DDBJ whole genome shotgun (WGS) entry which is preliminary data.</text>
</comment>
<dbReference type="Proteomes" id="UP000887104">
    <property type="component" value="Unassembled WGS sequence"/>
</dbReference>
<dbReference type="InterPro" id="IPR021316">
    <property type="entry name" value="DUF2913"/>
</dbReference>
<gene>
    <name evidence="2" type="ORF">TUM4438_10830</name>
</gene>
<name>A0ABQ4P631_9GAMM</name>
<protein>
    <recommendedName>
        <fullName evidence="4">DUF2913 family protein</fullName>
    </recommendedName>
</protein>
<evidence type="ECO:0000313" key="2">
    <source>
        <dbReference type="EMBL" id="GIU42979.1"/>
    </source>
</evidence>
<evidence type="ECO:0000313" key="3">
    <source>
        <dbReference type="Proteomes" id="UP000887104"/>
    </source>
</evidence>